<dbReference type="Proteomes" id="UP000836402">
    <property type="component" value="Unassembled WGS sequence"/>
</dbReference>
<dbReference type="EMBL" id="LWDD02003685">
    <property type="protein sequence ID" value="KAE8236583.1"/>
    <property type="molecule type" value="Genomic_DNA"/>
</dbReference>
<evidence type="ECO:0000256" key="1">
    <source>
        <dbReference type="SAM" id="MobiDB-lite"/>
    </source>
</evidence>
<proteinExistence type="predicted"/>
<protein>
    <submittedName>
        <fullName evidence="3">Uncharacterized protein</fullName>
    </submittedName>
</protein>
<reference evidence="3" key="2">
    <citation type="journal article" date="2019" name="IMA Fungus">
        <title>Genome sequencing and comparison of five Tilletia species to identify candidate genes for the detection of regulated species infecting wheat.</title>
        <authorList>
            <person name="Nguyen H.D.T."/>
            <person name="Sultana T."/>
            <person name="Kesanakurti P."/>
            <person name="Hambleton S."/>
        </authorList>
    </citation>
    <scope>NUCLEOTIDE SEQUENCE</scope>
    <source>
        <strain evidence="3">DAOMC 238032</strain>
    </source>
</reference>
<dbReference type="AlphaFoldDB" id="A0A177SXX7"/>
<sequence length="161" mass="17966">MEQIAATTAAIRASLQRLFDNFNTYAERARLEHASSAAPTIKENELLLAHVFEESVRTQKEDNARREQKEQWEATLLEYGWLTDELFEQQRILEALDASTRKQPRGGRPSQASEASDGAGDPGTIVKRGGTSHPEKEQQQQLKDLPGVDPRSPDSGCKNYG</sequence>
<organism evidence="3 4">
    <name type="scientific">Tilletia caries</name>
    <name type="common">wheat bunt fungus</name>
    <dbReference type="NCBI Taxonomy" id="13290"/>
    <lineage>
        <taxon>Eukaryota</taxon>
        <taxon>Fungi</taxon>
        <taxon>Dikarya</taxon>
        <taxon>Basidiomycota</taxon>
        <taxon>Ustilaginomycotina</taxon>
        <taxon>Exobasidiomycetes</taxon>
        <taxon>Tilletiales</taxon>
        <taxon>Tilletiaceae</taxon>
        <taxon>Tilletia</taxon>
    </lineage>
</organism>
<evidence type="ECO:0000313" key="5">
    <source>
        <dbReference type="Proteomes" id="UP000836402"/>
    </source>
</evidence>
<gene>
    <name evidence="3" type="ORF">A4X03_0g9390</name>
    <name evidence="2" type="ORF">JKIAZH3_G4788</name>
</gene>
<feature type="region of interest" description="Disordered" evidence="1">
    <location>
        <begin position="97"/>
        <end position="161"/>
    </location>
</feature>
<name>A0A177SXX7_9BASI</name>
<evidence type="ECO:0000313" key="2">
    <source>
        <dbReference type="EMBL" id="CAD6906328.1"/>
    </source>
</evidence>
<reference evidence="2" key="3">
    <citation type="submission" date="2020-10" db="EMBL/GenBank/DDBJ databases">
        <authorList>
            <person name="Sedaghatjoo S."/>
        </authorList>
    </citation>
    <scope>NUCLEOTIDE SEQUENCE</scope>
    <source>
        <strain evidence="2">AZH3</strain>
    </source>
</reference>
<accession>A0A177SXX7</accession>
<dbReference type="Proteomes" id="UP000077671">
    <property type="component" value="Unassembled WGS sequence"/>
</dbReference>
<dbReference type="EMBL" id="CAJHJG010000836">
    <property type="protein sequence ID" value="CAD6906328.1"/>
    <property type="molecule type" value="Genomic_DNA"/>
</dbReference>
<keyword evidence="5" id="KW-1185">Reference proteome</keyword>
<comment type="caution">
    <text evidence="3">The sequence shown here is derived from an EMBL/GenBank/DDBJ whole genome shotgun (WGS) entry which is preliminary data.</text>
</comment>
<reference evidence="3" key="1">
    <citation type="submission" date="2016-04" db="EMBL/GenBank/DDBJ databases">
        <authorList>
            <person name="Nguyen H.D."/>
            <person name="Kesanakurti P."/>
            <person name="Cullis J."/>
            <person name="Levesque C.A."/>
            <person name="Hambleton S."/>
        </authorList>
    </citation>
    <scope>NUCLEOTIDE SEQUENCE</scope>
    <source>
        <strain evidence="3">DAOMC 238032</strain>
    </source>
</reference>
<evidence type="ECO:0000313" key="3">
    <source>
        <dbReference type="EMBL" id="KAE8236583.1"/>
    </source>
</evidence>
<evidence type="ECO:0000313" key="4">
    <source>
        <dbReference type="Proteomes" id="UP000077671"/>
    </source>
</evidence>